<dbReference type="Gene3D" id="3.40.50.2300">
    <property type="match status" value="1"/>
</dbReference>
<dbReference type="AlphaFoldDB" id="A0A844WC57"/>
<dbReference type="EMBL" id="WNXQ01000003">
    <property type="protein sequence ID" value="MWB77692.1"/>
    <property type="molecule type" value="Genomic_DNA"/>
</dbReference>
<keyword evidence="7" id="KW-1185">Reference proteome</keyword>
<keyword evidence="2" id="KW-0597">Phosphoprotein</keyword>
<dbReference type="RefSeq" id="WP_160381962.1">
    <property type="nucleotide sequence ID" value="NZ_WNXQ01000003.1"/>
</dbReference>
<comment type="caution">
    <text evidence="6">The sequence shown here is derived from an EMBL/GenBank/DDBJ whole genome shotgun (WGS) entry which is preliminary data.</text>
</comment>
<dbReference type="SMART" id="SM00862">
    <property type="entry name" value="Trans_reg_C"/>
    <property type="match status" value="1"/>
</dbReference>
<name>A0A844WC57_9RHOB</name>
<protein>
    <submittedName>
        <fullName evidence="6">Response regulator</fullName>
    </submittedName>
</protein>
<evidence type="ECO:0000259" key="5">
    <source>
        <dbReference type="PROSITE" id="PS51755"/>
    </source>
</evidence>
<reference evidence="6 7" key="1">
    <citation type="submission" date="2019-11" db="EMBL/GenBank/DDBJ databases">
        <title>Pseudooceanicola pacifica sp. nov., isolated from deep-sea sediment of the Pacific Ocean.</title>
        <authorList>
            <person name="Lyu L."/>
        </authorList>
    </citation>
    <scope>NUCLEOTIDE SEQUENCE [LARGE SCALE GENOMIC DNA]</scope>
    <source>
        <strain evidence="6 7">216_PA32_1</strain>
    </source>
</reference>
<evidence type="ECO:0000313" key="6">
    <source>
        <dbReference type="EMBL" id="MWB77692.1"/>
    </source>
</evidence>
<dbReference type="InterPro" id="IPR001867">
    <property type="entry name" value="OmpR/PhoB-type_DNA-bd"/>
</dbReference>
<dbReference type="GO" id="GO:0032993">
    <property type="term" value="C:protein-DNA complex"/>
    <property type="evidence" value="ECO:0007669"/>
    <property type="project" value="TreeGrafter"/>
</dbReference>
<dbReference type="InterPro" id="IPR036388">
    <property type="entry name" value="WH-like_DNA-bd_sf"/>
</dbReference>
<feature type="domain" description="Response regulatory" evidence="4">
    <location>
        <begin position="7"/>
        <end position="121"/>
    </location>
</feature>
<dbReference type="GO" id="GO:0006355">
    <property type="term" value="P:regulation of DNA-templated transcription"/>
    <property type="evidence" value="ECO:0007669"/>
    <property type="project" value="InterPro"/>
</dbReference>
<dbReference type="SMART" id="SM00448">
    <property type="entry name" value="REC"/>
    <property type="match status" value="1"/>
</dbReference>
<sequence length="242" mass="26104">MTDQPPRILIVEDDAEAAEALAAAARELGAQPEVVTTYDAGLIAAAGTDYAVVVFDRMLPGGDGIDAIARIRAAGSTALVLVVSALGRAANKIEGLEKGADDYLAKPFDPDELRARLRALLRRQAMQVLDNDMVVLGPVQIRMKARTVHVGNQHVPVSPKEFELIAYFARNAGETVTRTQLLENVWNLHFDPQTNVVDVHVGRLRRKLEQAAGRGVIHTDRGAGYVFDPQRAPQPADDGDAG</sequence>
<evidence type="ECO:0000313" key="7">
    <source>
        <dbReference type="Proteomes" id="UP000443843"/>
    </source>
</evidence>
<proteinExistence type="predicted"/>
<dbReference type="Gene3D" id="6.10.250.690">
    <property type="match status" value="1"/>
</dbReference>
<evidence type="ECO:0000256" key="1">
    <source>
        <dbReference type="ARBA" id="ARBA00023125"/>
    </source>
</evidence>
<dbReference type="PROSITE" id="PS51755">
    <property type="entry name" value="OMPR_PHOB"/>
    <property type="match status" value="1"/>
</dbReference>
<dbReference type="Pfam" id="PF00486">
    <property type="entry name" value="Trans_reg_C"/>
    <property type="match status" value="1"/>
</dbReference>
<gene>
    <name evidence="6" type="ORF">GLS40_06620</name>
</gene>
<dbReference type="PANTHER" id="PTHR48111">
    <property type="entry name" value="REGULATOR OF RPOS"/>
    <property type="match status" value="1"/>
</dbReference>
<dbReference type="SUPFAM" id="SSF52172">
    <property type="entry name" value="CheY-like"/>
    <property type="match status" value="1"/>
</dbReference>
<dbReference type="GO" id="GO:0000976">
    <property type="term" value="F:transcription cis-regulatory region binding"/>
    <property type="evidence" value="ECO:0007669"/>
    <property type="project" value="TreeGrafter"/>
</dbReference>
<evidence type="ECO:0000259" key="4">
    <source>
        <dbReference type="PROSITE" id="PS50110"/>
    </source>
</evidence>
<dbReference type="PROSITE" id="PS50110">
    <property type="entry name" value="RESPONSE_REGULATORY"/>
    <property type="match status" value="1"/>
</dbReference>
<dbReference type="InterPro" id="IPR011006">
    <property type="entry name" value="CheY-like_superfamily"/>
</dbReference>
<dbReference type="InterPro" id="IPR039420">
    <property type="entry name" value="WalR-like"/>
</dbReference>
<dbReference type="GO" id="GO:0000156">
    <property type="term" value="F:phosphorelay response regulator activity"/>
    <property type="evidence" value="ECO:0007669"/>
    <property type="project" value="TreeGrafter"/>
</dbReference>
<evidence type="ECO:0000256" key="2">
    <source>
        <dbReference type="PROSITE-ProRule" id="PRU00169"/>
    </source>
</evidence>
<dbReference type="Pfam" id="PF00072">
    <property type="entry name" value="Response_reg"/>
    <property type="match status" value="1"/>
</dbReference>
<dbReference type="CDD" id="cd00383">
    <property type="entry name" value="trans_reg_C"/>
    <property type="match status" value="1"/>
</dbReference>
<evidence type="ECO:0000256" key="3">
    <source>
        <dbReference type="PROSITE-ProRule" id="PRU01091"/>
    </source>
</evidence>
<dbReference type="GO" id="GO:0005829">
    <property type="term" value="C:cytosol"/>
    <property type="evidence" value="ECO:0007669"/>
    <property type="project" value="TreeGrafter"/>
</dbReference>
<accession>A0A844WC57</accession>
<dbReference type="Gene3D" id="1.10.10.10">
    <property type="entry name" value="Winged helix-like DNA-binding domain superfamily/Winged helix DNA-binding domain"/>
    <property type="match status" value="1"/>
</dbReference>
<keyword evidence="1 3" id="KW-0238">DNA-binding</keyword>
<dbReference type="PANTHER" id="PTHR48111:SF76">
    <property type="entry name" value="TWO-COMPONENT RESPONSE REGULATOR"/>
    <property type="match status" value="1"/>
</dbReference>
<feature type="domain" description="OmpR/PhoB-type" evidence="5">
    <location>
        <begin position="131"/>
        <end position="229"/>
    </location>
</feature>
<organism evidence="6 7">
    <name type="scientific">Pseudooceanicola pacificus</name>
    <dbReference type="NCBI Taxonomy" id="2676438"/>
    <lineage>
        <taxon>Bacteria</taxon>
        <taxon>Pseudomonadati</taxon>
        <taxon>Pseudomonadota</taxon>
        <taxon>Alphaproteobacteria</taxon>
        <taxon>Rhodobacterales</taxon>
        <taxon>Paracoccaceae</taxon>
        <taxon>Pseudooceanicola</taxon>
    </lineage>
</organism>
<dbReference type="InterPro" id="IPR001789">
    <property type="entry name" value="Sig_transdc_resp-reg_receiver"/>
</dbReference>
<feature type="DNA-binding region" description="OmpR/PhoB-type" evidence="3">
    <location>
        <begin position="131"/>
        <end position="229"/>
    </location>
</feature>
<dbReference type="Proteomes" id="UP000443843">
    <property type="component" value="Unassembled WGS sequence"/>
</dbReference>
<feature type="modified residue" description="4-aspartylphosphate" evidence="2">
    <location>
        <position position="56"/>
    </location>
</feature>